<keyword evidence="3" id="KW-0347">Helicase</keyword>
<dbReference type="InterPro" id="IPR006500">
    <property type="entry name" value="Helicase_put_C_phage/plasmid"/>
</dbReference>
<dbReference type="HOGENOM" id="CLU_018483_2_1_12"/>
<dbReference type="KEGG" id="tpi:TREPR_2263"/>
<dbReference type="Gene3D" id="3.40.50.300">
    <property type="entry name" value="P-loop containing nucleotide triphosphate hydrolases"/>
    <property type="match status" value="1"/>
</dbReference>
<dbReference type="Pfam" id="PF08706">
    <property type="entry name" value="D5_N"/>
    <property type="match status" value="1"/>
</dbReference>
<dbReference type="GO" id="GO:0004386">
    <property type="term" value="F:helicase activity"/>
    <property type="evidence" value="ECO:0007669"/>
    <property type="project" value="UniProtKB-KW"/>
</dbReference>
<dbReference type="InterPro" id="IPR051620">
    <property type="entry name" value="ORF904-like_C"/>
</dbReference>
<evidence type="ECO:0000313" key="6">
    <source>
        <dbReference type="EMBL" id="AEF84886.1"/>
    </source>
</evidence>
<dbReference type="InterPro" id="IPR027417">
    <property type="entry name" value="P-loop_NTPase"/>
</dbReference>
<evidence type="ECO:0000256" key="4">
    <source>
        <dbReference type="ARBA" id="ARBA00022840"/>
    </source>
</evidence>
<dbReference type="NCBIfam" id="TIGR01613">
    <property type="entry name" value="primase_Cterm"/>
    <property type="match status" value="1"/>
</dbReference>
<dbReference type="GO" id="GO:0005524">
    <property type="term" value="F:ATP binding"/>
    <property type="evidence" value="ECO:0007669"/>
    <property type="project" value="UniProtKB-KW"/>
</dbReference>
<dbReference type="InterPro" id="IPR014015">
    <property type="entry name" value="Helicase_SF3_DNA-vir"/>
</dbReference>
<dbReference type="GO" id="GO:0016787">
    <property type="term" value="F:hydrolase activity"/>
    <property type="evidence" value="ECO:0007669"/>
    <property type="project" value="UniProtKB-KW"/>
</dbReference>
<keyword evidence="1" id="KW-0547">Nucleotide-binding</keyword>
<protein>
    <recommendedName>
        <fullName evidence="5">SF3 helicase domain-containing protein</fullName>
    </recommendedName>
</protein>
<organism evidence="6 7">
    <name type="scientific">Treponema primitia (strain ATCC BAA-887 / DSM 12427 / ZAS-2)</name>
    <dbReference type="NCBI Taxonomy" id="545694"/>
    <lineage>
        <taxon>Bacteria</taxon>
        <taxon>Pseudomonadati</taxon>
        <taxon>Spirochaetota</taxon>
        <taxon>Spirochaetia</taxon>
        <taxon>Spirochaetales</taxon>
        <taxon>Treponemataceae</taxon>
        <taxon>Treponema</taxon>
    </lineage>
</organism>
<keyword evidence="7" id="KW-1185">Reference proteome</keyword>
<dbReference type="PANTHER" id="PTHR35372">
    <property type="entry name" value="ATP BINDING PROTEIN-RELATED"/>
    <property type="match status" value="1"/>
</dbReference>
<evidence type="ECO:0000256" key="2">
    <source>
        <dbReference type="ARBA" id="ARBA00022801"/>
    </source>
</evidence>
<keyword evidence="4" id="KW-0067">ATP-binding</keyword>
<gene>
    <name evidence="6" type="ordered locus">TREPR_2263</name>
</gene>
<keyword evidence="2" id="KW-0378">Hydrolase</keyword>
<reference evidence="6 7" key="2">
    <citation type="journal article" date="2011" name="ISME J.">
        <title>RNA-seq reveals cooperative metabolic interactions between two termite-gut spirochete species in co-culture.</title>
        <authorList>
            <person name="Rosenthal A.Z."/>
            <person name="Matson E.G."/>
            <person name="Eldar A."/>
            <person name="Leadbetter J.R."/>
        </authorList>
    </citation>
    <scope>NUCLEOTIDE SEQUENCE [LARGE SCALE GENOMIC DNA]</scope>
    <source>
        <strain evidence="7">ATCC BAA-887 / DSM 12427 / ZAS-2</strain>
    </source>
</reference>
<dbReference type="SMART" id="SM00885">
    <property type="entry name" value="D5_N"/>
    <property type="match status" value="1"/>
</dbReference>
<dbReference type="Pfam" id="PF03288">
    <property type="entry name" value="Pox_D5"/>
    <property type="match status" value="1"/>
</dbReference>
<dbReference type="PROSITE" id="PS51206">
    <property type="entry name" value="SF3_HELICASE_1"/>
    <property type="match status" value="1"/>
</dbReference>
<dbReference type="InterPro" id="IPR014818">
    <property type="entry name" value="Phage/plasmid_primase_P4_C"/>
</dbReference>
<evidence type="ECO:0000256" key="1">
    <source>
        <dbReference type="ARBA" id="ARBA00022741"/>
    </source>
</evidence>
<evidence type="ECO:0000256" key="3">
    <source>
        <dbReference type="ARBA" id="ARBA00022806"/>
    </source>
</evidence>
<dbReference type="Proteomes" id="UP000009223">
    <property type="component" value="Chromosome"/>
</dbReference>
<evidence type="ECO:0000313" key="7">
    <source>
        <dbReference type="Proteomes" id="UP000009223"/>
    </source>
</evidence>
<evidence type="ECO:0000259" key="5">
    <source>
        <dbReference type="PROSITE" id="PS51206"/>
    </source>
</evidence>
<dbReference type="RefSeq" id="WP_015707930.1">
    <property type="nucleotide sequence ID" value="NC_015578.1"/>
</dbReference>
<dbReference type="InterPro" id="IPR045455">
    <property type="entry name" value="NrS-1_pol-like_helicase"/>
</dbReference>
<dbReference type="EMBL" id="CP001843">
    <property type="protein sequence ID" value="AEF84886.1"/>
    <property type="molecule type" value="Genomic_DNA"/>
</dbReference>
<dbReference type="PANTHER" id="PTHR35372:SF2">
    <property type="entry name" value="SF3 HELICASE DOMAIN-CONTAINING PROTEIN"/>
    <property type="match status" value="1"/>
</dbReference>
<dbReference type="Pfam" id="PF19263">
    <property type="entry name" value="DUF5906"/>
    <property type="match status" value="1"/>
</dbReference>
<name>F5YIE3_TREPZ</name>
<reference evidence="7" key="1">
    <citation type="submission" date="2009-12" db="EMBL/GenBank/DDBJ databases">
        <title>Complete sequence of Treponema primitia strain ZAS-2.</title>
        <authorList>
            <person name="Tetu S.G."/>
            <person name="Matson E."/>
            <person name="Ren Q."/>
            <person name="Seshadri R."/>
            <person name="Elbourne L."/>
            <person name="Hassan K.A."/>
            <person name="Durkin A."/>
            <person name="Radune D."/>
            <person name="Mohamoud Y."/>
            <person name="Shay R."/>
            <person name="Jin S."/>
            <person name="Zhang X."/>
            <person name="Lucey K."/>
            <person name="Ballor N.R."/>
            <person name="Ottesen E."/>
            <person name="Rosenthal R."/>
            <person name="Allen A."/>
            <person name="Leadbetter J.R."/>
            <person name="Paulsen I.T."/>
        </authorList>
    </citation>
    <scope>NUCLEOTIDE SEQUENCE [LARGE SCALE GENOMIC DNA]</scope>
    <source>
        <strain evidence="7">ATCC BAA-887 / DSM 12427 / ZAS-2</strain>
    </source>
</reference>
<sequence length="478" mass="55200">MGYDSNYGRQTAAGFREQKNIQEKDNDLIRVHMLKQGLFQFTDTSNAERLMKKYGTDIRYVPEWKKWLVWNGSYWKIDKGSLIHQKGLEMIRSIYDEILTTADYHEKDAIEKAAIQSESMRRRDAFIKAASLIPALNIEVDDLDRDPFLLNVKNGTINLTTGEFREHRQEDFITKMSNVSYEPEAECPLWELFIREIMEFKGGLVRFWQTALGWGITGDTSEQVMFILIGNGANGKSTCINVVMHVLGDYATSTPTETFMRRQGDGISNDIARLRGMHFVATTEAEQGRRLSESLIKQITGNDRMTARFLYGEYFDFFPTFKIFMATNHKPTITGTDHGIWRRIRTIPFNTTIDEAKRDLHLGDKLIAESSGILNWLIKGAMRWKTEGLAIPAEVKSATDEYREEMDIIGSFIKDRCEQKPGVSIRSRELFICYHGWCEENNEHACSEKFFGMRLKELGIVQKRTSEARHWVNITVKE</sequence>
<dbReference type="STRING" id="545694.TREPR_2263"/>
<dbReference type="InterPro" id="IPR004968">
    <property type="entry name" value="DNA_primase/NTPase_C"/>
</dbReference>
<dbReference type="AlphaFoldDB" id="F5YIE3"/>
<dbReference type="eggNOG" id="COG3378">
    <property type="taxonomic scope" value="Bacteria"/>
</dbReference>
<dbReference type="OrthoDB" id="9763644at2"/>
<dbReference type="SUPFAM" id="SSF52540">
    <property type="entry name" value="P-loop containing nucleoside triphosphate hydrolases"/>
    <property type="match status" value="1"/>
</dbReference>
<accession>F5YIE3</accession>
<proteinExistence type="predicted"/>
<feature type="domain" description="SF3 helicase" evidence="5">
    <location>
        <begin position="203"/>
        <end position="362"/>
    </location>
</feature>